<evidence type="ECO:0000313" key="1">
    <source>
        <dbReference type="EMBL" id="MBD2713805.1"/>
    </source>
</evidence>
<organism evidence="1 2">
    <name type="scientific">Hymenobacter duratus</name>
    <dbReference type="NCBI Taxonomy" id="2771356"/>
    <lineage>
        <taxon>Bacteria</taxon>
        <taxon>Pseudomonadati</taxon>
        <taxon>Bacteroidota</taxon>
        <taxon>Cytophagia</taxon>
        <taxon>Cytophagales</taxon>
        <taxon>Hymenobacteraceae</taxon>
        <taxon>Hymenobacter</taxon>
    </lineage>
</organism>
<keyword evidence="2" id="KW-1185">Reference proteome</keyword>
<evidence type="ECO:0000313" key="2">
    <source>
        <dbReference type="Proteomes" id="UP000642468"/>
    </source>
</evidence>
<gene>
    <name evidence="1" type="ORF">IC231_02010</name>
</gene>
<dbReference type="EMBL" id="JACWZZ010000001">
    <property type="protein sequence ID" value="MBD2713805.1"/>
    <property type="molecule type" value="Genomic_DNA"/>
</dbReference>
<proteinExistence type="predicted"/>
<dbReference type="RefSeq" id="WP_190782944.1">
    <property type="nucleotide sequence ID" value="NZ_JACWZZ010000001.1"/>
</dbReference>
<sequence length="45" mass="4379">MCYHDAAKAADAAADTQALEAQIDALVAALYGVALPAAPAPAPVA</sequence>
<name>A0ABR8JAZ1_9BACT</name>
<dbReference type="Proteomes" id="UP000642468">
    <property type="component" value="Unassembled WGS sequence"/>
</dbReference>
<protein>
    <submittedName>
        <fullName evidence="1">Uncharacterized protein</fullName>
    </submittedName>
</protein>
<reference evidence="1 2" key="1">
    <citation type="submission" date="2020-09" db="EMBL/GenBank/DDBJ databases">
        <authorList>
            <person name="Kim M.K."/>
        </authorList>
    </citation>
    <scope>NUCLEOTIDE SEQUENCE [LARGE SCALE GENOMIC DNA]</scope>
    <source>
        <strain evidence="1 2">BT646</strain>
    </source>
</reference>
<accession>A0ABR8JAZ1</accession>
<comment type="caution">
    <text evidence="1">The sequence shown here is derived from an EMBL/GenBank/DDBJ whole genome shotgun (WGS) entry which is preliminary data.</text>
</comment>